<keyword evidence="3" id="KW-0813">Transport</keyword>
<dbReference type="OrthoDB" id="7346865at2"/>
<proteinExistence type="inferred from homology"/>
<evidence type="ECO:0000313" key="8">
    <source>
        <dbReference type="Proteomes" id="UP000005713"/>
    </source>
</evidence>
<keyword evidence="8" id="KW-1185">Reference proteome</keyword>
<evidence type="ECO:0000313" key="7">
    <source>
        <dbReference type="EMBL" id="EBA09205.1"/>
    </source>
</evidence>
<organism evidence="7 8">
    <name type="scientific">Sagittula stellata (strain ATCC 700073 / DSM 11524 / E-37)</name>
    <dbReference type="NCBI Taxonomy" id="388399"/>
    <lineage>
        <taxon>Bacteria</taxon>
        <taxon>Pseudomonadati</taxon>
        <taxon>Pseudomonadota</taxon>
        <taxon>Alphaproteobacteria</taxon>
        <taxon>Rhodobacterales</taxon>
        <taxon>Roseobacteraceae</taxon>
        <taxon>Sagittula</taxon>
    </lineage>
</organism>
<keyword evidence="5" id="KW-0864">Zinc transport</keyword>
<dbReference type="InterPro" id="IPR050492">
    <property type="entry name" value="Bact_metal-bind_prot9"/>
</dbReference>
<evidence type="ECO:0000256" key="1">
    <source>
        <dbReference type="ARBA" id="ARBA00011028"/>
    </source>
</evidence>
<dbReference type="GO" id="GO:0006829">
    <property type="term" value="P:zinc ion transport"/>
    <property type="evidence" value="ECO:0007669"/>
    <property type="project" value="UniProtKB-KW"/>
</dbReference>
<dbReference type="SUPFAM" id="SSF53807">
    <property type="entry name" value="Helical backbone' metal receptor"/>
    <property type="match status" value="1"/>
</dbReference>
<keyword evidence="5" id="KW-0862">Zinc</keyword>
<dbReference type="PANTHER" id="PTHR42953:SF3">
    <property type="entry name" value="HIGH-AFFINITY ZINC UPTAKE SYSTEM PROTEIN ZNUA"/>
    <property type="match status" value="1"/>
</dbReference>
<dbReference type="InterPro" id="IPR006127">
    <property type="entry name" value="ZnuA-like"/>
</dbReference>
<feature type="chain" id="PRO_5002654249" description="High-affinity zinc uptake system protein ZnuA" evidence="6">
    <location>
        <begin position="26"/>
        <end position="333"/>
    </location>
</feature>
<dbReference type="RefSeq" id="WP_005856673.1">
    <property type="nucleotide sequence ID" value="NZ_AAYA01000003.1"/>
</dbReference>
<accession>A3K090</accession>
<comment type="similarity">
    <text evidence="1">Belongs to the bacterial solute-binding protein 9 family.</text>
</comment>
<dbReference type="AlphaFoldDB" id="A3K090"/>
<dbReference type="EMBL" id="AAYA01000003">
    <property type="protein sequence ID" value="EBA09205.1"/>
    <property type="molecule type" value="Genomic_DNA"/>
</dbReference>
<dbReference type="PANTHER" id="PTHR42953">
    <property type="entry name" value="HIGH-AFFINITY ZINC UPTAKE SYSTEM PROTEIN ZNUA-RELATED"/>
    <property type="match status" value="1"/>
</dbReference>
<gene>
    <name evidence="7" type="ORF">SSE37_23224</name>
</gene>
<dbReference type="Pfam" id="PF01297">
    <property type="entry name" value="ZnuA"/>
    <property type="match status" value="1"/>
</dbReference>
<keyword evidence="5" id="KW-0406">Ion transport</keyword>
<dbReference type="Gene3D" id="3.40.50.1980">
    <property type="entry name" value="Nitrogenase molybdenum iron protein domain"/>
    <property type="match status" value="2"/>
</dbReference>
<dbReference type="GO" id="GO:0046872">
    <property type="term" value="F:metal ion binding"/>
    <property type="evidence" value="ECO:0007669"/>
    <property type="project" value="InterPro"/>
</dbReference>
<evidence type="ECO:0000256" key="2">
    <source>
        <dbReference type="ARBA" id="ARBA00015915"/>
    </source>
</evidence>
<keyword evidence="4 6" id="KW-0732">Signal</keyword>
<feature type="signal peptide" evidence="6">
    <location>
        <begin position="1"/>
        <end position="25"/>
    </location>
</feature>
<protein>
    <recommendedName>
        <fullName evidence="2">High-affinity zinc uptake system protein ZnuA</fullName>
    </recommendedName>
</protein>
<evidence type="ECO:0000256" key="4">
    <source>
        <dbReference type="ARBA" id="ARBA00022729"/>
    </source>
</evidence>
<dbReference type="Proteomes" id="UP000005713">
    <property type="component" value="Unassembled WGS sequence"/>
</dbReference>
<sequence length="333" mass="34460">MRLPLFPACNAAALSLALIAGPAIAEVPRVITDIPPVASLAAMVLGDLGAPEVLVAPGTSAHGASLKPSQARALETADVVVWIGPALTPGIARQIEALAGDAQRLTLSELPETHVLPFRDGGLAPHDHGAEAQAHYDHAHADDDHGDDMAHEDHAEDMHGADTHLDPHLWLDPENATAWLSAIATALSAQDPENAQTYAANARAGAARISDAAKTASVALGPVRDRPLAVTHDALQYYEAAFDLQVIGALTDGDDTAPGAQRLDALRALYTDTAPVCALTDPGTSPRLMHAVGLDTIPQAEIDPLGSALPQGAPLYPALVEDIAKRIAACAGR</sequence>
<evidence type="ECO:0000256" key="5">
    <source>
        <dbReference type="ARBA" id="ARBA00022906"/>
    </source>
</evidence>
<evidence type="ECO:0000256" key="6">
    <source>
        <dbReference type="SAM" id="SignalP"/>
    </source>
</evidence>
<dbReference type="eggNOG" id="COG4531">
    <property type="taxonomic scope" value="Bacteria"/>
</dbReference>
<evidence type="ECO:0000256" key="3">
    <source>
        <dbReference type="ARBA" id="ARBA00022448"/>
    </source>
</evidence>
<name>A3K090_SAGS3</name>
<reference evidence="7 8" key="1">
    <citation type="submission" date="2006-06" db="EMBL/GenBank/DDBJ databases">
        <authorList>
            <person name="Moran M.A."/>
            <person name="Ferriera S."/>
            <person name="Johnson J."/>
            <person name="Kravitz S."/>
            <person name="Beeson K."/>
            <person name="Sutton G."/>
            <person name="Rogers Y.-H."/>
            <person name="Friedman R."/>
            <person name="Frazier M."/>
            <person name="Venter J.C."/>
        </authorList>
    </citation>
    <scope>NUCLEOTIDE SEQUENCE [LARGE SCALE GENOMIC DNA]</scope>
    <source>
        <strain evidence="7 8">E-37</strain>
    </source>
</reference>
<comment type="caution">
    <text evidence="7">The sequence shown here is derived from an EMBL/GenBank/DDBJ whole genome shotgun (WGS) entry which is preliminary data.</text>
</comment>